<dbReference type="EMBL" id="JACEQY010000005">
    <property type="protein sequence ID" value="MBA4861232.1"/>
    <property type="molecule type" value="Genomic_DNA"/>
</dbReference>
<proteinExistence type="predicted"/>
<protein>
    <submittedName>
        <fullName evidence="2">Uncharacterized protein</fullName>
    </submittedName>
</protein>
<accession>A0A7W2CYH2</accession>
<dbReference type="Proteomes" id="UP000586976">
    <property type="component" value="Unassembled WGS sequence"/>
</dbReference>
<dbReference type="AlphaFoldDB" id="A0A7W2CYH2"/>
<sequence>MARAPTVMRCARKPPDTPHTAAQASADAERLLRHLAEAEAGLLVLLVRLLAEPAAPLLTHALLADPAAPLLAHALLGLLRLLEQRHDRRRQRLLHGLLNGLPDAAVQRAVQRDRQVRVRLLGEAGLLLELLLDLLDLLERLLYSLRDLLRSLLTGLLDCLLNRLRDLLLAAHLLAELLLLQGLSTGHYGHESSAG</sequence>
<organism evidence="2 3">
    <name type="scientific">Streptomyces himalayensis subsp. aureolus</name>
    <dbReference type="NCBI Taxonomy" id="2758039"/>
    <lineage>
        <taxon>Bacteria</taxon>
        <taxon>Bacillati</taxon>
        <taxon>Actinomycetota</taxon>
        <taxon>Actinomycetes</taxon>
        <taxon>Kitasatosporales</taxon>
        <taxon>Streptomycetaceae</taxon>
        <taxon>Streptomyces</taxon>
        <taxon>Streptomyces himalayensis</taxon>
    </lineage>
</organism>
<feature type="region of interest" description="Disordered" evidence="1">
    <location>
        <begin position="1"/>
        <end position="25"/>
    </location>
</feature>
<evidence type="ECO:0000313" key="3">
    <source>
        <dbReference type="Proteomes" id="UP000586976"/>
    </source>
</evidence>
<evidence type="ECO:0000313" key="2">
    <source>
        <dbReference type="EMBL" id="MBA4861232.1"/>
    </source>
</evidence>
<dbReference type="RefSeq" id="WP_181863280.1">
    <property type="nucleotide sequence ID" value="NZ_JACEQY010000005.1"/>
</dbReference>
<reference evidence="2 3" key="1">
    <citation type="submission" date="2020-07" db="EMBL/GenBank/DDBJ databases">
        <title>Streptomyces isolated from Indian soil.</title>
        <authorList>
            <person name="Mandal S."/>
            <person name="Maiti P.K."/>
        </authorList>
    </citation>
    <scope>NUCLEOTIDE SEQUENCE [LARGE SCALE GENOMIC DNA]</scope>
    <source>
        <strain evidence="2 3">PSKA54</strain>
    </source>
</reference>
<keyword evidence="3" id="KW-1185">Reference proteome</keyword>
<name>A0A7W2CYH2_9ACTN</name>
<gene>
    <name evidence="2" type="ORF">H1V43_07500</name>
</gene>
<comment type="caution">
    <text evidence="2">The sequence shown here is derived from an EMBL/GenBank/DDBJ whole genome shotgun (WGS) entry which is preliminary data.</text>
</comment>
<evidence type="ECO:0000256" key="1">
    <source>
        <dbReference type="SAM" id="MobiDB-lite"/>
    </source>
</evidence>